<dbReference type="InterPro" id="IPR011681">
    <property type="entry name" value="GcrA"/>
</dbReference>
<organism evidence="1">
    <name type="scientific">Alsobacter sp. KACC 23698</name>
    <dbReference type="NCBI Taxonomy" id="3149229"/>
    <lineage>
        <taxon>Bacteria</taxon>
        <taxon>Pseudomonadati</taxon>
        <taxon>Pseudomonadota</taxon>
        <taxon>Alphaproteobacteria</taxon>
        <taxon>Hyphomicrobiales</taxon>
        <taxon>Alsobacteraceae</taxon>
        <taxon>Alsobacter</taxon>
    </lineage>
</organism>
<name>A0AAU7J8U2_9HYPH</name>
<protein>
    <submittedName>
        <fullName evidence="1">GcrA family cell cycle regulator</fullName>
    </submittedName>
</protein>
<proteinExistence type="predicted"/>
<dbReference type="RefSeq" id="WP_406853515.1">
    <property type="nucleotide sequence ID" value="NZ_CP157484.1"/>
</dbReference>
<dbReference type="AlphaFoldDB" id="A0AAU7J8U2"/>
<gene>
    <name evidence="1" type="ORF">ABEG18_13160</name>
</gene>
<sequence length="198" mass="20484">MAVPWTDDRVEILRKLIVLGLSASQVAAELGGGVTRSSVIGKAFRLGLNFGAAKAEQDKRIVAAAAGRRGRSVQLRRAALTVVTPSASGRDASHAPKLGGASKVAAGATFNPEPPPLPSPPLGLSLLALTADSCRYPVALSQSGSHQFCGHTHEGAGPYCPHHAAIAYRGKVKDAPKVNRRDTPKKPVLSAFNLSGVA</sequence>
<dbReference type="Pfam" id="PF07750">
    <property type="entry name" value="GcrA"/>
    <property type="match status" value="1"/>
</dbReference>
<reference evidence="1" key="1">
    <citation type="submission" date="2024-05" db="EMBL/GenBank/DDBJ databases">
        <authorList>
            <person name="Kim S."/>
            <person name="Heo J."/>
            <person name="Choi H."/>
            <person name="Choi Y."/>
            <person name="Kwon S.-W."/>
            <person name="Kim Y."/>
        </authorList>
    </citation>
    <scope>NUCLEOTIDE SEQUENCE</scope>
    <source>
        <strain evidence="1">KACC 23698</strain>
    </source>
</reference>
<accession>A0AAU7J8U2</accession>
<evidence type="ECO:0000313" key="1">
    <source>
        <dbReference type="EMBL" id="XBO36701.1"/>
    </source>
</evidence>
<dbReference type="EMBL" id="CP157484">
    <property type="protein sequence ID" value="XBO36701.1"/>
    <property type="molecule type" value="Genomic_DNA"/>
</dbReference>